<feature type="compositionally biased region" description="Polar residues" evidence="2">
    <location>
        <begin position="442"/>
        <end position="452"/>
    </location>
</feature>
<dbReference type="PANTHER" id="PTHR13958:SF5">
    <property type="entry name" value="COILED-COIL DOMAIN-CONTAINING PROTEIN 187"/>
    <property type="match status" value="1"/>
</dbReference>
<feature type="region of interest" description="Disordered" evidence="2">
    <location>
        <begin position="387"/>
        <end position="480"/>
    </location>
</feature>
<feature type="compositionally biased region" description="Polar residues" evidence="2">
    <location>
        <begin position="494"/>
        <end position="503"/>
    </location>
</feature>
<feature type="compositionally biased region" description="Low complexity" evidence="2">
    <location>
        <begin position="109"/>
        <end position="118"/>
    </location>
</feature>
<feature type="region of interest" description="Disordered" evidence="2">
    <location>
        <begin position="915"/>
        <end position="945"/>
    </location>
</feature>
<feature type="compositionally biased region" description="Low complexity" evidence="2">
    <location>
        <begin position="1484"/>
        <end position="1496"/>
    </location>
</feature>
<reference evidence="3" key="2">
    <citation type="submission" date="2025-09" db="UniProtKB">
        <authorList>
            <consortium name="Ensembl"/>
        </authorList>
    </citation>
    <scope>IDENTIFICATION</scope>
</reference>
<feature type="compositionally biased region" description="Polar residues" evidence="2">
    <location>
        <begin position="415"/>
        <end position="425"/>
    </location>
</feature>
<feature type="region of interest" description="Disordered" evidence="2">
    <location>
        <begin position="219"/>
        <end position="275"/>
    </location>
</feature>
<feature type="compositionally biased region" description="Low complexity" evidence="2">
    <location>
        <begin position="504"/>
        <end position="513"/>
    </location>
</feature>
<accession>A0A8C9LTM9</accession>
<dbReference type="GO" id="GO:0034453">
    <property type="term" value="P:microtubule anchoring"/>
    <property type="evidence" value="ECO:0007669"/>
    <property type="project" value="InterPro"/>
</dbReference>
<sequence length="2323" mass="247085">MPTLVMGTLPTRLGDMPQLGHKNSQRQGLFSHGAPGRVADWEAGAKPRLRAPAAEDDVVSLRWPSQQPDPPWAAPHVVGSEDLEEPGPWGKTRSLPMWSTGPEVRDGDSSVSSGRLSGSSGGHEVCVSWKERPPQVLGPQWRPRKSDPRLEQLRDKIRAQAWQRGSCASLGTSAPPSTSRLHKASTLALRRKTQEAKNPPPVPECSGFSILTAAERRVEAKASRGQGRALSRVSQHQVPVLREKPKRTKSGSCKREKTPKSPSPRRPAKDKDEDSELVGVYAWRKGQALVRSLLGPPPVLRRLHSKDPSRDPALTVALGDSEKVTAAECSPVCAQSLGATSAHSDQQVSGNTPSLASFDQPATIQTAMAILRDLRQQIQAGLELAQTRKGGQELRPSKRRLQDVARKGPCRDPSAQISFSKSSWAMTEGKHSSSERARSFHTWETWSSSTGRESCPQRAWETQEQDRSFQRPESPHERLGHFSWRPWSALAGQACSSQRASGAQRQGPSSQRPGSPPEKRNPFRTQQPWSAAATQPCPQRAWTACEDWEALGPRLWNPLERPSPPAQRPWSSSSMQRAGPQGKGRGIGSPAWGAKHALPKPTGSFPQNPPGKEKDVLRPCPRPRGLLGPSHSSESLREFMRQKAQARRQALEEKASALRTQELRSRRLQEVYRHQREAVLGRAVPVVSRTTPGIVTFVPSSAQSTGLEASGSLESPVLEWSKVTSGVVLGGQEDPGSFCLCLNRAWNRAETLETPGMGGPQDEWDAPMLLSASPSLGSLEPQDLTTHYLPRGLCIYLDPKEAEHLGTSSPLHLQHKQARLQALETTAKVLKQRVDSLTAKLQDAEASDTVGDLAAGLLRLRPHTLPAAPTLTAPACPGALGPNGGRRAPGEWVSVQPQPLLPATYFLDDETLPWGPSWEQQQSVSPRSPHESKPRGRPGCPPDLPASCLLHGHGPAMRVPISSSSHAGPAMLHPIWDSLRLEEMPSAGGADSVAPWTPQSCGQQEDPCVRHLPITQQKTSSFLDSLKLDQQKRTLALLRRRAELEAWETQQTLDRLLFRRRLEQLMERHSTQAGPEEALKLEQPPICKDQEPTTASESTGTATPRSHPPLDTDAATSSQGPEDRPESVVAKPASAEVGGPDGVLSQLPLAKLFPPHNRAHQMLERSLRQEELRAQHQAALLHLREMALQEKTLAELAWLEHRLGCLDSKRDRAVLAVLVEKQQQALSRFEKEQREIQYLRHTQLLRHRDRKLLLQHQRDVVSMPGPADALPIPGPAELQVRAKLPQGSSPKVKATWEGGSETSQQPEASLCPLTLRRPSSPTSRRPQSSPTSSKAIRPPMEQQDVMPPRTTSDADGHQQPLRPAWGEDTHDPRSLLESGSHVSQEPGEQPWAPQPGLQPASPTDGQRLGPAFPVCTVPRSRFPSPICFRSLCPSGDPQTKPGPSLAGKPRAPTASHVRSFGERSQHSWGREGPCGPQEASQVTEGSMSEEGSELGLDFAESPVEESQETESWRSGEQRMEACLQEVPGVSSTWLEAAWAAASPAAPVAPEEAAPPILHQGSPLLPATPSCGPGSESASGTCWGPSEEAIASFHTSPAGSVTSLSCPSLWEFQKAAATLVQLSESSSSLPGSEAKDSPDSGFAWAGELSARHSSEEAGLPLSWGPNQGEPWPGSVPGGGGRVTWQKPQGSGASPLRGSSLDTAVAEGSAPEQSPKAGWLLPFPDIPSPRSGSELSEASSKVWDEDSEEDLPEPCTGAEPGLGSFLPAGGSSGLESGVEPQVALPSPQPGEGQEASGTSESLTGLSDTGEARQAPPEAAGVVFPPQISSASDSDSLPAFPLGTSGSEGADFGKGGETSGYQEGTRDADSSMSTKSKLPHLMPEPETSVNLQAPPGDLGRLALLVTESWVPGPGGNGAPTVLEEACPPLAGDILTEILSPVDELLSYSSADLPSSIHREDPLPPPPPTPQAQSDGEDTNPGSDAFPSPPSGPLGEDSAITTQDLSSLSEESLLEGLFPGLQGSAGTQESGLCPGVAGPGGSLEDQLGSCSSIAGDEAGGSQWPEPVSWPGHPSCEGSGSVPGGLPGPSVQPPAPSRVASVARKGLSGLLAAGDADMTIGSSSEDWAPALGTGFWADVAFEEVLGSRGEPWEGAQTSGCAESQGGSGQLLVGLDELLDTASYAAGPLGSRACLAKTPTRGRDPKEMLGKSRKAATPPQAATPPRPWQAAPASSPPGQVPLATSGKCGSLEHASEDIEGGLSRQVEDPPGPEGSLGRELLLETDSGRCAHLPGVERDQAVDLVSTRLTRRVLHDSLAALSTLAPRCSP</sequence>
<feature type="region of interest" description="Disordered" evidence="2">
    <location>
        <begin position="1"/>
        <end position="37"/>
    </location>
</feature>
<feature type="region of interest" description="Disordered" evidence="2">
    <location>
        <begin position="1648"/>
        <end position="1891"/>
    </location>
</feature>
<feature type="compositionally biased region" description="Polar residues" evidence="2">
    <location>
        <begin position="1092"/>
        <end position="1104"/>
    </location>
</feature>
<feature type="compositionally biased region" description="Basic and acidic residues" evidence="2">
    <location>
        <begin position="390"/>
        <end position="410"/>
    </location>
</feature>
<evidence type="ECO:0000313" key="3">
    <source>
        <dbReference type="Ensembl" id="ENSPTEP00000026527.1"/>
    </source>
</evidence>
<evidence type="ECO:0000256" key="2">
    <source>
        <dbReference type="SAM" id="MobiDB-lite"/>
    </source>
</evidence>
<dbReference type="PANTHER" id="PTHR13958">
    <property type="entry name" value="CENTROSOME-ASSOCIATED PROTEIN 350"/>
    <property type="match status" value="1"/>
</dbReference>
<feature type="compositionally biased region" description="Polar residues" evidence="2">
    <location>
        <begin position="1793"/>
        <end position="1804"/>
    </location>
</feature>
<proteinExistence type="predicted"/>
<feature type="region of interest" description="Disordered" evidence="2">
    <location>
        <begin position="2188"/>
        <end position="2270"/>
    </location>
</feature>
<feature type="compositionally biased region" description="Polar residues" evidence="2">
    <location>
        <begin position="523"/>
        <end position="537"/>
    </location>
</feature>
<feature type="compositionally biased region" description="Low complexity" evidence="2">
    <location>
        <begin position="2001"/>
        <end position="2011"/>
    </location>
</feature>
<keyword evidence="1" id="KW-0175">Coiled coil</keyword>
<feature type="region of interest" description="Disordered" evidence="2">
    <location>
        <begin position="62"/>
        <end position="126"/>
    </location>
</feature>
<dbReference type="Ensembl" id="ENSPTET00000037322.1">
    <property type="protein sequence ID" value="ENSPTEP00000026527.1"/>
    <property type="gene ID" value="ENSPTEG00000026558.1"/>
</dbReference>
<keyword evidence="4" id="KW-1185">Reference proteome</keyword>
<dbReference type="GO" id="GO:0005813">
    <property type="term" value="C:centrosome"/>
    <property type="evidence" value="ECO:0007669"/>
    <property type="project" value="InterPro"/>
</dbReference>
<feature type="coiled-coil region" evidence="1">
    <location>
        <begin position="813"/>
        <end position="847"/>
    </location>
</feature>
<reference evidence="3" key="1">
    <citation type="submission" date="2025-08" db="UniProtKB">
        <authorList>
            <consortium name="Ensembl"/>
        </authorList>
    </citation>
    <scope>IDENTIFICATION</scope>
</reference>
<dbReference type="GO" id="GO:0008017">
    <property type="term" value="F:microtubule binding"/>
    <property type="evidence" value="ECO:0007669"/>
    <property type="project" value="InterPro"/>
</dbReference>
<name>A0A8C9LTM9_9PRIM</name>
<feature type="compositionally biased region" description="Basic and acidic residues" evidence="2">
    <location>
        <begin position="2195"/>
        <end position="2204"/>
    </location>
</feature>
<feature type="compositionally biased region" description="Basic and acidic residues" evidence="2">
    <location>
        <begin position="428"/>
        <end position="438"/>
    </location>
</feature>
<dbReference type="Proteomes" id="UP000694416">
    <property type="component" value="Unplaced"/>
</dbReference>
<feature type="region of interest" description="Disordered" evidence="2">
    <location>
        <begin position="1946"/>
        <end position="2093"/>
    </location>
</feature>
<feature type="region of interest" description="Disordered" evidence="2">
    <location>
        <begin position="1068"/>
        <end position="1141"/>
    </location>
</feature>
<dbReference type="InterPro" id="IPR028750">
    <property type="entry name" value="CEP350/CC187"/>
</dbReference>
<feature type="region of interest" description="Disordered" evidence="2">
    <location>
        <begin position="493"/>
        <end position="538"/>
    </location>
</feature>
<evidence type="ECO:0000256" key="1">
    <source>
        <dbReference type="SAM" id="Coils"/>
    </source>
</evidence>
<feature type="compositionally biased region" description="Polar residues" evidence="2">
    <location>
        <begin position="1728"/>
        <end position="1737"/>
    </location>
</feature>
<feature type="region of interest" description="Disordered" evidence="2">
    <location>
        <begin position="1284"/>
        <end position="1517"/>
    </location>
</feature>
<protein>
    <submittedName>
        <fullName evidence="3">Coiled-coil domain containing 187</fullName>
    </submittedName>
</protein>
<organism evidence="3 4">
    <name type="scientific">Piliocolobus tephrosceles</name>
    <name type="common">Ugandan red Colobus</name>
    <dbReference type="NCBI Taxonomy" id="591936"/>
    <lineage>
        <taxon>Eukaryota</taxon>
        <taxon>Metazoa</taxon>
        <taxon>Chordata</taxon>
        <taxon>Craniata</taxon>
        <taxon>Vertebrata</taxon>
        <taxon>Euteleostomi</taxon>
        <taxon>Mammalia</taxon>
        <taxon>Eutheria</taxon>
        <taxon>Euarchontoglires</taxon>
        <taxon>Primates</taxon>
        <taxon>Haplorrhini</taxon>
        <taxon>Catarrhini</taxon>
        <taxon>Cercopithecidae</taxon>
        <taxon>Colobinae</taxon>
        <taxon>Piliocolobus</taxon>
    </lineage>
</organism>
<feature type="region of interest" description="Disordered" evidence="2">
    <location>
        <begin position="556"/>
        <end position="655"/>
    </location>
</feature>
<feature type="compositionally biased region" description="Basic and acidic residues" evidence="2">
    <location>
        <begin position="464"/>
        <end position="480"/>
    </location>
</feature>
<feature type="compositionally biased region" description="Basic and acidic residues" evidence="2">
    <location>
        <begin position="1459"/>
        <end position="1469"/>
    </location>
</feature>
<feature type="compositionally biased region" description="Low complexity" evidence="2">
    <location>
        <begin position="1316"/>
        <end position="1333"/>
    </location>
</feature>
<feature type="compositionally biased region" description="Basic and acidic residues" evidence="2">
    <location>
        <begin position="1365"/>
        <end position="1374"/>
    </location>
</feature>
<evidence type="ECO:0000313" key="4">
    <source>
        <dbReference type="Proteomes" id="UP000694416"/>
    </source>
</evidence>